<gene>
    <name evidence="1" type="ORF">E2C01_054459</name>
</gene>
<proteinExistence type="predicted"/>
<reference evidence="1 2" key="1">
    <citation type="submission" date="2019-05" db="EMBL/GenBank/DDBJ databases">
        <title>Another draft genome of Portunus trituberculatus and its Hox gene families provides insights of decapod evolution.</title>
        <authorList>
            <person name="Jeong J.-H."/>
            <person name="Song I."/>
            <person name="Kim S."/>
            <person name="Choi T."/>
            <person name="Kim D."/>
            <person name="Ryu S."/>
            <person name="Kim W."/>
        </authorList>
    </citation>
    <scope>NUCLEOTIDE SEQUENCE [LARGE SCALE GENOMIC DNA]</scope>
    <source>
        <tissue evidence="1">Muscle</tissue>
    </source>
</reference>
<keyword evidence="2" id="KW-1185">Reference proteome</keyword>
<name>A0A5B7GSQ6_PORTR</name>
<evidence type="ECO:0000313" key="1">
    <source>
        <dbReference type="EMBL" id="MPC60415.1"/>
    </source>
</evidence>
<sequence>MGAGIREFTGKDSDFTFRDYVALCEATMTQCGIVDDVDEIHFLCSHPKAGSQPMRLMEAAIFVKPEREKDSATFREHVLTNFGKGTTRTVLTSAIAIADMVFSDHNIADLQDVQLAPYREANNFTRTLEDQGWV</sequence>
<dbReference type="AlphaFoldDB" id="A0A5B7GSQ6"/>
<comment type="caution">
    <text evidence="1">The sequence shown here is derived from an EMBL/GenBank/DDBJ whole genome shotgun (WGS) entry which is preliminary data.</text>
</comment>
<protein>
    <submittedName>
        <fullName evidence="1">Uncharacterized protein</fullName>
    </submittedName>
</protein>
<evidence type="ECO:0000313" key="2">
    <source>
        <dbReference type="Proteomes" id="UP000324222"/>
    </source>
</evidence>
<dbReference type="Proteomes" id="UP000324222">
    <property type="component" value="Unassembled WGS sequence"/>
</dbReference>
<accession>A0A5B7GSQ6</accession>
<dbReference type="EMBL" id="VSRR010017496">
    <property type="protein sequence ID" value="MPC60415.1"/>
    <property type="molecule type" value="Genomic_DNA"/>
</dbReference>
<dbReference type="OrthoDB" id="6398689at2759"/>
<organism evidence="1 2">
    <name type="scientific">Portunus trituberculatus</name>
    <name type="common">Swimming crab</name>
    <name type="synonym">Neptunus trituberculatus</name>
    <dbReference type="NCBI Taxonomy" id="210409"/>
    <lineage>
        <taxon>Eukaryota</taxon>
        <taxon>Metazoa</taxon>
        <taxon>Ecdysozoa</taxon>
        <taxon>Arthropoda</taxon>
        <taxon>Crustacea</taxon>
        <taxon>Multicrustacea</taxon>
        <taxon>Malacostraca</taxon>
        <taxon>Eumalacostraca</taxon>
        <taxon>Eucarida</taxon>
        <taxon>Decapoda</taxon>
        <taxon>Pleocyemata</taxon>
        <taxon>Brachyura</taxon>
        <taxon>Eubrachyura</taxon>
        <taxon>Portunoidea</taxon>
        <taxon>Portunidae</taxon>
        <taxon>Portuninae</taxon>
        <taxon>Portunus</taxon>
    </lineage>
</organism>